<dbReference type="AlphaFoldDB" id="A0A843TY45"/>
<evidence type="ECO:0000313" key="2">
    <source>
        <dbReference type="EMBL" id="MQL77722.1"/>
    </source>
</evidence>
<protein>
    <submittedName>
        <fullName evidence="2">Uncharacterized protein</fullName>
    </submittedName>
</protein>
<comment type="caution">
    <text evidence="2">The sequence shown here is derived from an EMBL/GenBank/DDBJ whole genome shotgun (WGS) entry which is preliminary data.</text>
</comment>
<dbReference type="EMBL" id="NMUH01000363">
    <property type="protein sequence ID" value="MQL77722.1"/>
    <property type="molecule type" value="Genomic_DNA"/>
</dbReference>
<proteinExistence type="predicted"/>
<reference evidence="2" key="1">
    <citation type="submission" date="2017-07" db="EMBL/GenBank/DDBJ databases">
        <title>Taro Niue Genome Assembly and Annotation.</title>
        <authorList>
            <person name="Atibalentja N."/>
            <person name="Keating K."/>
            <person name="Fields C.J."/>
        </authorList>
    </citation>
    <scope>NUCLEOTIDE SEQUENCE</scope>
    <source>
        <strain evidence="2">Niue_2</strain>
        <tissue evidence="2">Leaf</tissue>
    </source>
</reference>
<dbReference type="Proteomes" id="UP000652761">
    <property type="component" value="Unassembled WGS sequence"/>
</dbReference>
<gene>
    <name evidence="2" type="ORF">Taro_010146</name>
</gene>
<keyword evidence="3" id="KW-1185">Reference proteome</keyword>
<name>A0A843TY45_COLES</name>
<accession>A0A843TY45</accession>
<sequence length="204" mass="23947">MKKWSTSVDTRPGQVDTRDRSQRNKSTNFYISLGQCVDTPYGQVDTLRKLCDLRFLLDMWHPRELMDRPWIVCPRTPRVPLDYLGYKYPPIGHPSDQNLFRASQKPVFAARRVHLHVPTLLAFEYIKSTRLLPLGRLRSRKRETHSLHPLKKKATILLSRSRRRQVTRCVSFIRKRPQPCRVHRDQVVLLGDARSLGHIFLVSD</sequence>
<evidence type="ECO:0000256" key="1">
    <source>
        <dbReference type="SAM" id="MobiDB-lite"/>
    </source>
</evidence>
<organism evidence="2 3">
    <name type="scientific">Colocasia esculenta</name>
    <name type="common">Wild taro</name>
    <name type="synonym">Arum esculentum</name>
    <dbReference type="NCBI Taxonomy" id="4460"/>
    <lineage>
        <taxon>Eukaryota</taxon>
        <taxon>Viridiplantae</taxon>
        <taxon>Streptophyta</taxon>
        <taxon>Embryophyta</taxon>
        <taxon>Tracheophyta</taxon>
        <taxon>Spermatophyta</taxon>
        <taxon>Magnoliopsida</taxon>
        <taxon>Liliopsida</taxon>
        <taxon>Araceae</taxon>
        <taxon>Aroideae</taxon>
        <taxon>Colocasieae</taxon>
        <taxon>Colocasia</taxon>
    </lineage>
</organism>
<feature type="region of interest" description="Disordered" evidence="1">
    <location>
        <begin position="1"/>
        <end position="21"/>
    </location>
</feature>
<evidence type="ECO:0000313" key="3">
    <source>
        <dbReference type="Proteomes" id="UP000652761"/>
    </source>
</evidence>